<comment type="caution">
    <text evidence="3">The sequence shown here is derived from an EMBL/GenBank/DDBJ whole genome shotgun (WGS) entry which is preliminary data.</text>
</comment>
<keyword evidence="4" id="KW-1185">Reference proteome</keyword>
<dbReference type="GO" id="GO:0008289">
    <property type="term" value="F:lipid binding"/>
    <property type="evidence" value="ECO:0007669"/>
    <property type="project" value="UniProtKB-KW"/>
</dbReference>
<dbReference type="InterPro" id="IPR003797">
    <property type="entry name" value="DegV"/>
</dbReference>
<organism evidence="3 4">
    <name type="scientific">Marvinbryantia formatexigens DSM 14469</name>
    <dbReference type="NCBI Taxonomy" id="478749"/>
    <lineage>
        <taxon>Bacteria</taxon>
        <taxon>Bacillati</taxon>
        <taxon>Bacillota</taxon>
        <taxon>Clostridia</taxon>
        <taxon>Lachnospirales</taxon>
        <taxon>Lachnospiraceae</taxon>
        <taxon>Marvinbryantia</taxon>
    </lineage>
</organism>
<dbReference type="Pfam" id="PF02645">
    <property type="entry name" value="DegV"/>
    <property type="match status" value="1"/>
</dbReference>
<dbReference type="SUPFAM" id="SSF82549">
    <property type="entry name" value="DAK1/DegV-like"/>
    <property type="match status" value="1"/>
</dbReference>
<sequence length="295" mass="33119">MAFCIITDSASDIPQSVIKEYGLHVIPTPVTIDEKDYFDGDTIFPEEFYRIQKENKSEIKTYHISQYMFEQHFEPFAKRGDEVLYICFSTGIAGTYQAANLAKDEILEKYPDFKITIIDSKCASIGFGLVVYKLLRMQKNGAPRELLIEAAEFFCGHMEHVVTVTTLEYLARGGRLSRSSAAIGSVLDIKPIILVDEKGALVATEKVRGMKRAVKRCLELVKEKGTQLERQTVGLCYGADESICEEAEHALREEFHVKEILKTQVGCAIGAHTGPGILGIVFENAIEEKFEEYLK</sequence>
<name>C6LIH2_9FIRM</name>
<dbReference type="Gene3D" id="2.20.28.50">
    <property type="entry name" value="degv family protein"/>
    <property type="match status" value="1"/>
</dbReference>
<evidence type="ECO:0000256" key="1">
    <source>
        <dbReference type="ARBA" id="ARBA00003238"/>
    </source>
</evidence>
<dbReference type="RefSeq" id="WP_006863184.1">
    <property type="nucleotide sequence ID" value="NZ_ACCL02000017.1"/>
</dbReference>
<comment type="function">
    <text evidence="1">May bind long-chain fatty acids, such as palmitate, and may play a role in lipid transport or fatty acid metabolism.</text>
</comment>
<dbReference type="InterPro" id="IPR043168">
    <property type="entry name" value="DegV_C"/>
</dbReference>
<dbReference type="PANTHER" id="PTHR33434">
    <property type="entry name" value="DEGV DOMAIN-CONTAINING PROTEIN DR_1986-RELATED"/>
    <property type="match status" value="1"/>
</dbReference>
<reference evidence="3" key="1">
    <citation type="submission" date="2009-07" db="EMBL/GenBank/DDBJ databases">
        <authorList>
            <person name="Weinstock G."/>
            <person name="Sodergren E."/>
            <person name="Clifton S."/>
            <person name="Fulton L."/>
            <person name="Fulton B."/>
            <person name="Courtney L."/>
            <person name="Fronick C."/>
            <person name="Harrison M."/>
            <person name="Strong C."/>
            <person name="Farmer C."/>
            <person name="Delahaunty K."/>
            <person name="Markovic C."/>
            <person name="Hall O."/>
            <person name="Minx P."/>
            <person name="Tomlinson C."/>
            <person name="Mitreva M."/>
            <person name="Nelson J."/>
            <person name="Hou S."/>
            <person name="Wollam A."/>
            <person name="Pepin K.H."/>
            <person name="Johnson M."/>
            <person name="Bhonagiri V."/>
            <person name="Nash W.E."/>
            <person name="Warren W."/>
            <person name="Chinwalla A."/>
            <person name="Mardis E.R."/>
            <person name="Wilson R.K."/>
        </authorList>
    </citation>
    <scope>NUCLEOTIDE SEQUENCE [LARGE SCALE GENOMIC DNA]</scope>
    <source>
        <strain evidence="3">DSM 14469</strain>
    </source>
</reference>
<dbReference type="STRING" id="168384.SAMN05660368_01854"/>
<dbReference type="PANTHER" id="PTHR33434:SF3">
    <property type="entry name" value="DEGV DOMAIN-CONTAINING PROTEIN YITS"/>
    <property type="match status" value="1"/>
</dbReference>
<dbReference type="eggNOG" id="COG1307">
    <property type="taxonomic scope" value="Bacteria"/>
</dbReference>
<evidence type="ECO:0000313" key="4">
    <source>
        <dbReference type="Proteomes" id="UP000005561"/>
    </source>
</evidence>
<dbReference type="EMBL" id="ACCL02000017">
    <property type="protein sequence ID" value="EET59554.1"/>
    <property type="molecule type" value="Genomic_DNA"/>
</dbReference>
<proteinExistence type="predicted"/>
<dbReference type="InterPro" id="IPR050270">
    <property type="entry name" value="DegV_domain_contain"/>
</dbReference>
<evidence type="ECO:0000313" key="3">
    <source>
        <dbReference type="EMBL" id="EET59554.1"/>
    </source>
</evidence>
<dbReference type="Proteomes" id="UP000005561">
    <property type="component" value="Unassembled WGS sequence"/>
</dbReference>
<dbReference type="Gene3D" id="3.40.50.10440">
    <property type="entry name" value="Dihydroxyacetone kinase, domain 1"/>
    <property type="match status" value="1"/>
</dbReference>
<evidence type="ECO:0000256" key="2">
    <source>
        <dbReference type="ARBA" id="ARBA00023121"/>
    </source>
</evidence>
<accession>C6LIH2</accession>
<protein>
    <submittedName>
        <fullName evidence="3">EDD domain protein, DegV family</fullName>
    </submittedName>
</protein>
<dbReference type="NCBIfam" id="TIGR00762">
    <property type="entry name" value="DegV"/>
    <property type="match status" value="1"/>
</dbReference>
<dbReference type="AlphaFoldDB" id="C6LIH2"/>
<dbReference type="PROSITE" id="PS51482">
    <property type="entry name" value="DEGV"/>
    <property type="match status" value="1"/>
</dbReference>
<gene>
    <name evidence="3" type="ORF">BRYFOR_08410</name>
</gene>
<dbReference type="Gene3D" id="3.30.1180.10">
    <property type="match status" value="1"/>
</dbReference>
<dbReference type="OrthoDB" id="9781230at2"/>
<keyword evidence="2" id="KW-0446">Lipid-binding</keyword>